<accession>A0A919G5N9</accession>
<gene>
    <name evidence="3" type="ORF">GCM10018793_29960</name>
</gene>
<comment type="caution">
    <text evidence="3">The sequence shown here is derived from an EMBL/GenBank/DDBJ whole genome shotgun (WGS) entry which is preliminary data.</text>
</comment>
<name>A0A919G5N9_9ACTN</name>
<evidence type="ECO:0008006" key="5">
    <source>
        <dbReference type="Google" id="ProtNLM"/>
    </source>
</evidence>
<reference evidence="3" key="1">
    <citation type="journal article" date="2014" name="Int. J. Syst. Evol. Microbiol.">
        <title>Complete genome sequence of Corynebacterium casei LMG S-19264T (=DSM 44701T), isolated from a smear-ripened cheese.</title>
        <authorList>
            <consortium name="US DOE Joint Genome Institute (JGI-PGF)"/>
            <person name="Walter F."/>
            <person name="Albersmeier A."/>
            <person name="Kalinowski J."/>
            <person name="Ruckert C."/>
        </authorList>
    </citation>
    <scope>NUCLEOTIDE SEQUENCE</scope>
    <source>
        <strain evidence="3">JCM 5069</strain>
    </source>
</reference>
<evidence type="ECO:0000256" key="1">
    <source>
        <dbReference type="SAM" id="MobiDB-lite"/>
    </source>
</evidence>
<dbReference type="Proteomes" id="UP000603708">
    <property type="component" value="Unassembled WGS sequence"/>
</dbReference>
<keyword evidence="2" id="KW-0732">Signal</keyword>
<keyword evidence="4" id="KW-1185">Reference proteome</keyword>
<evidence type="ECO:0000313" key="3">
    <source>
        <dbReference type="EMBL" id="GHH78727.1"/>
    </source>
</evidence>
<dbReference type="EMBL" id="BNCD01000007">
    <property type="protein sequence ID" value="GHH78727.1"/>
    <property type="molecule type" value="Genomic_DNA"/>
</dbReference>
<reference evidence="3" key="2">
    <citation type="submission" date="2020-09" db="EMBL/GenBank/DDBJ databases">
        <authorList>
            <person name="Sun Q."/>
            <person name="Ohkuma M."/>
        </authorList>
    </citation>
    <scope>NUCLEOTIDE SEQUENCE</scope>
    <source>
        <strain evidence="3">JCM 5069</strain>
    </source>
</reference>
<feature type="signal peptide" evidence="2">
    <location>
        <begin position="1"/>
        <end position="25"/>
    </location>
</feature>
<protein>
    <recommendedName>
        <fullName evidence="5">Secreted protein</fullName>
    </recommendedName>
</protein>
<organism evidence="3 4">
    <name type="scientific">Streptomyces sulfonofaciens</name>
    <dbReference type="NCBI Taxonomy" id="68272"/>
    <lineage>
        <taxon>Bacteria</taxon>
        <taxon>Bacillati</taxon>
        <taxon>Actinomycetota</taxon>
        <taxon>Actinomycetes</taxon>
        <taxon>Kitasatosporales</taxon>
        <taxon>Streptomycetaceae</taxon>
        <taxon>Streptomyces</taxon>
    </lineage>
</organism>
<feature type="region of interest" description="Disordered" evidence="1">
    <location>
        <begin position="75"/>
        <end position="110"/>
    </location>
</feature>
<feature type="chain" id="PRO_5036920284" description="Secreted protein" evidence="2">
    <location>
        <begin position="26"/>
        <end position="110"/>
    </location>
</feature>
<dbReference type="AlphaFoldDB" id="A0A919G5N9"/>
<evidence type="ECO:0000256" key="2">
    <source>
        <dbReference type="SAM" id="SignalP"/>
    </source>
</evidence>
<sequence>MWVRSFTRTPPAVAVAVAVAVAAVADTGGRAGVPGAPPWAELSDGPPGLREAAQLAVRLALAGHTWASEVSNGFHQVVPAGGPVGEEAEQGVAKAQGASPSPHSPHGMQE</sequence>
<evidence type="ECO:0000313" key="4">
    <source>
        <dbReference type="Proteomes" id="UP000603708"/>
    </source>
</evidence>
<proteinExistence type="predicted"/>
<feature type="region of interest" description="Disordered" evidence="1">
    <location>
        <begin position="28"/>
        <end position="47"/>
    </location>
</feature>